<dbReference type="FunFam" id="3.40.640.10:FF:000004">
    <property type="entry name" value="Acetylornithine aminotransferase"/>
    <property type="match status" value="1"/>
</dbReference>
<accession>A0A1F6GF89</accession>
<evidence type="ECO:0000313" key="5">
    <source>
        <dbReference type="EMBL" id="OGG96795.1"/>
    </source>
</evidence>
<dbReference type="InterPro" id="IPR049704">
    <property type="entry name" value="Aminotrans_3_PPA_site"/>
</dbReference>
<dbReference type="InterPro" id="IPR015422">
    <property type="entry name" value="PyrdxlP-dep_Trfase_small"/>
</dbReference>
<comment type="caution">
    <text evidence="5">The sequence shown here is derived from an EMBL/GenBank/DDBJ whole genome shotgun (WGS) entry which is preliminary data.</text>
</comment>
<protein>
    <recommendedName>
        <fullName evidence="4">Acetylornithine aminotransferase</fullName>
        <shortName evidence="4">ACOAT</shortName>
        <ecNumber evidence="4">2.6.1.11</ecNumber>
    </recommendedName>
</protein>
<dbReference type="PIRSF" id="PIRSF000521">
    <property type="entry name" value="Transaminase_4ab_Lys_Orn"/>
    <property type="match status" value="1"/>
</dbReference>
<dbReference type="EC" id="2.6.1.11" evidence="4"/>
<dbReference type="CDD" id="cd00610">
    <property type="entry name" value="OAT_like"/>
    <property type="match status" value="1"/>
</dbReference>
<dbReference type="SUPFAM" id="SSF53383">
    <property type="entry name" value="PLP-dependent transferases"/>
    <property type="match status" value="1"/>
</dbReference>
<feature type="modified residue" description="N6-(pyridoxal phosphate)lysine" evidence="4">
    <location>
        <position position="253"/>
    </location>
</feature>
<dbReference type="GO" id="GO:0003992">
    <property type="term" value="F:N2-acetyl-L-ornithine:2-oxoglutarate 5-aminotransferase activity"/>
    <property type="evidence" value="ECO:0007669"/>
    <property type="project" value="UniProtKB-UniRule"/>
</dbReference>
<keyword evidence="4" id="KW-0055">Arginine biosynthesis</keyword>
<dbReference type="InterPro" id="IPR005814">
    <property type="entry name" value="Aminotrans_3"/>
</dbReference>
<dbReference type="InterPro" id="IPR050103">
    <property type="entry name" value="Class-III_PLP-dep_AT"/>
</dbReference>
<feature type="binding site" evidence="4">
    <location>
        <position position="281"/>
    </location>
    <ligand>
        <name>N(2)-acetyl-L-ornithine</name>
        <dbReference type="ChEBI" id="CHEBI:57805"/>
    </ligand>
</feature>
<dbReference type="NCBIfam" id="NF003468">
    <property type="entry name" value="PRK05093.1"/>
    <property type="match status" value="1"/>
</dbReference>
<comment type="subcellular location">
    <subcellularLocation>
        <location evidence="4">Cytoplasm</location>
    </subcellularLocation>
</comment>
<dbReference type="Proteomes" id="UP000178449">
    <property type="component" value="Unassembled WGS sequence"/>
</dbReference>
<dbReference type="PANTHER" id="PTHR11986">
    <property type="entry name" value="AMINOTRANSFERASE CLASS III"/>
    <property type="match status" value="1"/>
</dbReference>
<dbReference type="AlphaFoldDB" id="A0A1F6GF89"/>
<feature type="binding site" evidence="4">
    <location>
        <position position="142"/>
    </location>
    <ligand>
        <name>N(2)-acetyl-L-ornithine</name>
        <dbReference type="ChEBI" id="CHEBI:57805"/>
    </ligand>
</feature>
<feature type="binding site" evidence="4">
    <location>
        <position position="282"/>
    </location>
    <ligand>
        <name>pyridoxal 5'-phosphate</name>
        <dbReference type="ChEBI" id="CHEBI:597326"/>
    </ligand>
</feature>
<dbReference type="GO" id="GO:0042802">
    <property type="term" value="F:identical protein binding"/>
    <property type="evidence" value="ECO:0007669"/>
    <property type="project" value="TreeGrafter"/>
</dbReference>
<dbReference type="NCBIfam" id="TIGR00707">
    <property type="entry name" value="argD"/>
    <property type="match status" value="1"/>
</dbReference>
<dbReference type="GO" id="GO:0005737">
    <property type="term" value="C:cytoplasm"/>
    <property type="evidence" value="ECO:0007669"/>
    <property type="project" value="UniProtKB-SubCell"/>
</dbReference>
<feature type="binding site" evidence="4">
    <location>
        <position position="139"/>
    </location>
    <ligand>
        <name>pyridoxal 5'-phosphate</name>
        <dbReference type="ChEBI" id="CHEBI:597326"/>
    </ligand>
</feature>
<reference evidence="5 6" key="1">
    <citation type="journal article" date="2016" name="Nat. Commun.">
        <title>Thousands of microbial genomes shed light on interconnected biogeochemical processes in an aquifer system.</title>
        <authorList>
            <person name="Anantharaman K."/>
            <person name="Brown C.T."/>
            <person name="Hug L.A."/>
            <person name="Sharon I."/>
            <person name="Castelle C.J."/>
            <person name="Probst A.J."/>
            <person name="Thomas B.C."/>
            <person name="Singh A."/>
            <person name="Wilkins M.J."/>
            <person name="Karaoz U."/>
            <person name="Brodie E.L."/>
            <person name="Williams K.H."/>
            <person name="Hubbard S.S."/>
            <person name="Banfield J.F."/>
        </authorList>
    </citation>
    <scope>NUCLEOTIDE SEQUENCE [LARGE SCALE GENOMIC DNA]</scope>
</reference>
<dbReference type="Pfam" id="PF00202">
    <property type="entry name" value="Aminotran_3"/>
    <property type="match status" value="1"/>
</dbReference>
<gene>
    <name evidence="4" type="primary">argD</name>
    <name evidence="5" type="ORF">A2527_00680</name>
</gene>
<name>A0A1F6GF89_9PROT</name>
<dbReference type="InterPro" id="IPR015421">
    <property type="entry name" value="PyrdxlP-dep_Trfase_major"/>
</dbReference>
<dbReference type="PROSITE" id="PS00600">
    <property type="entry name" value="AA_TRANSFER_CLASS_3"/>
    <property type="match status" value="1"/>
</dbReference>
<dbReference type="InterPro" id="IPR015424">
    <property type="entry name" value="PyrdxlP-dep_Trfase"/>
</dbReference>
<dbReference type="GO" id="GO:0006526">
    <property type="term" value="P:L-arginine biosynthetic process"/>
    <property type="evidence" value="ECO:0007669"/>
    <property type="project" value="UniProtKB-UniRule"/>
</dbReference>
<evidence type="ECO:0000313" key="6">
    <source>
        <dbReference type="Proteomes" id="UP000178449"/>
    </source>
</evidence>
<comment type="miscellaneous">
    <text evidence="4">May also have succinyldiaminopimelate aminotransferase activity, thus carrying out the corresponding step in lysine biosynthesis.</text>
</comment>
<comment type="similarity">
    <text evidence="4">Belongs to the class-III pyridoxal-phosphate-dependent aminotransferase family. ArgD subfamily.</text>
</comment>
<comment type="caution">
    <text evidence="4">Lacks conserved residue(s) required for the propagation of feature annotation.</text>
</comment>
<dbReference type="GO" id="GO:0030170">
    <property type="term" value="F:pyridoxal phosphate binding"/>
    <property type="evidence" value="ECO:0007669"/>
    <property type="project" value="InterPro"/>
</dbReference>
<dbReference type="InterPro" id="IPR004636">
    <property type="entry name" value="AcOrn/SuccOrn_fam"/>
</dbReference>
<dbReference type="UniPathway" id="UPA00068">
    <property type="reaction ID" value="UER00109"/>
</dbReference>
<evidence type="ECO:0000256" key="4">
    <source>
        <dbReference type="HAMAP-Rule" id="MF_01107"/>
    </source>
</evidence>
<organism evidence="5 6">
    <name type="scientific">Candidatus Lambdaproteobacteria bacterium RIFOXYD2_FULL_50_16</name>
    <dbReference type="NCBI Taxonomy" id="1817772"/>
    <lineage>
        <taxon>Bacteria</taxon>
        <taxon>Pseudomonadati</taxon>
        <taxon>Pseudomonadota</taxon>
        <taxon>Candidatus Lambdaproteobacteria</taxon>
    </lineage>
</organism>
<evidence type="ECO:0000256" key="2">
    <source>
        <dbReference type="ARBA" id="ARBA00022679"/>
    </source>
</evidence>
<dbReference type="EMBL" id="MFNE01000009">
    <property type="protein sequence ID" value="OGG96795.1"/>
    <property type="molecule type" value="Genomic_DNA"/>
</dbReference>
<evidence type="ECO:0000256" key="1">
    <source>
        <dbReference type="ARBA" id="ARBA00022576"/>
    </source>
</evidence>
<keyword evidence="4" id="KW-0028">Amino-acid biosynthesis</keyword>
<evidence type="ECO:0000256" key="3">
    <source>
        <dbReference type="ARBA" id="ARBA00022898"/>
    </source>
</evidence>
<comment type="pathway">
    <text evidence="4">Amino-acid biosynthesis; L-arginine biosynthesis; N(2)-acetyl-L-ornithine from L-glutamate: step 4/4.</text>
</comment>
<keyword evidence="3 4" id="KW-0663">Pyridoxal phosphate</keyword>
<keyword evidence="2 4" id="KW-0808">Transferase</keyword>
<feature type="binding site" evidence="4">
    <location>
        <begin position="224"/>
        <end position="227"/>
    </location>
    <ligand>
        <name>pyridoxal 5'-phosphate</name>
        <dbReference type="ChEBI" id="CHEBI:597326"/>
    </ligand>
</feature>
<sequence length="405" mass="43307">MEKTDAILARYKKVMVPNYAPARFMPIKGQGVWLEDVEGKKYLDLTGGIAVTGLGHCPPEVAAALKAQLDKVWHVSNYYANLPVVELAELFTSLTGFERAFFANSGSEAVEAALKLVRRYAHDHFGPDKNEIISFHKSFHGRTLFSVTAGGQEAYRTGFGPLPPKMIYGIYNDADDLKRLISDQCCAVIMEPVQGEGGVLPATPEFAQAVRALCDQHQALLIFDEVQSGVGRTGSLFGYQQLGVMPDVLTAAKALGSGFPIGAMLTSTKIAQVFQPGVHGSTFGGNPLAAVAAKATLEIISKPQTLANVNKRSAQFLAGLQKIAAETGVFGEVRARGLLIGSELSPPYQDKAKLFVQTALGLGLLILVAGPNVIRLAPSLLISEEETTQGLKLIGQAVRDTIKSL</sequence>
<comment type="subunit">
    <text evidence="4">Homodimer.</text>
</comment>
<comment type="cofactor">
    <cofactor evidence="4">
        <name>pyridoxal 5'-phosphate</name>
        <dbReference type="ChEBI" id="CHEBI:597326"/>
    </cofactor>
    <text evidence="4">Binds 1 pyridoxal phosphate per subunit.</text>
</comment>
<comment type="catalytic activity">
    <reaction evidence="4">
        <text>N(2)-acetyl-L-ornithine + 2-oxoglutarate = N-acetyl-L-glutamate 5-semialdehyde + L-glutamate</text>
        <dbReference type="Rhea" id="RHEA:18049"/>
        <dbReference type="ChEBI" id="CHEBI:16810"/>
        <dbReference type="ChEBI" id="CHEBI:29123"/>
        <dbReference type="ChEBI" id="CHEBI:29985"/>
        <dbReference type="ChEBI" id="CHEBI:57805"/>
        <dbReference type="EC" id="2.6.1.11"/>
    </reaction>
</comment>
<dbReference type="NCBIfam" id="NF002325">
    <property type="entry name" value="PRK01278.1"/>
    <property type="match status" value="1"/>
</dbReference>
<keyword evidence="4" id="KW-0963">Cytoplasm</keyword>
<dbReference type="STRING" id="1817772.A2527_00680"/>
<dbReference type="Gene3D" id="3.40.640.10">
    <property type="entry name" value="Type I PLP-dependent aspartate aminotransferase-like (Major domain)"/>
    <property type="match status" value="1"/>
</dbReference>
<keyword evidence="1 4" id="KW-0032">Aminotransferase</keyword>
<dbReference type="Gene3D" id="3.90.1150.10">
    <property type="entry name" value="Aspartate Aminotransferase, domain 1"/>
    <property type="match status" value="1"/>
</dbReference>
<dbReference type="PANTHER" id="PTHR11986:SF113">
    <property type="entry name" value="SUCCINYLORNITHINE TRANSAMINASE"/>
    <property type="match status" value="1"/>
</dbReference>
<dbReference type="HAMAP" id="MF_01107">
    <property type="entry name" value="ArgD_aminotrans_3"/>
    <property type="match status" value="1"/>
</dbReference>
<proteinExistence type="inferred from homology"/>